<gene>
    <name evidence="3" type="ORF">NCTC12112_01491</name>
</gene>
<keyword evidence="2" id="KW-0949">S-adenosyl-L-methionine</keyword>
<dbReference type="Proteomes" id="UP000249008">
    <property type="component" value="Chromosome 1"/>
</dbReference>
<dbReference type="GeneID" id="78456053"/>
<proteinExistence type="predicted"/>
<accession>A0AAX2JBE8</accession>
<sequence length="256" mass="29384">MNNNLIFQLKVIRFKISEALKLYEKTGEKDNFLKECIEELCSFILNEKNYMDFILSSENNLIKNLIRDIRDRAAEALGILEKIEAKNILNEENTAFKYGDELALAVKREIEDYKILKSSKVLLIGSGAMPITAYTIFKETAAHITCVDIDSEALNLSKKVTDKLGIQGVYFEGDIEAVEIEKFSHIIIASLVQKKCELVDYVSQKINNDAKIILRYGNEIKEAFNFPLCIKEINDFTKTVIRDKSFIYDTLLLERM</sequence>
<evidence type="ECO:0000256" key="1">
    <source>
        <dbReference type="ARBA" id="ARBA00022679"/>
    </source>
</evidence>
<dbReference type="PANTHER" id="PTHR32266">
    <property type="entry name" value="NICOTIANAMINE SYNTHASE 3"/>
    <property type="match status" value="1"/>
</dbReference>
<dbReference type="Gene3D" id="3.40.50.150">
    <property type="entry name" value="Vaccinia Virus protein VP39"/>
    <property type="match status" value="1"/>
</dbReference>
<organism evidence="3 4">
    <name type="scientific">Fusobacterium ulcerans</name>
    <dbReference type="NCBI Taxonomy" id="861"/>
    <lineage>
        <taxon>Bacteria</taxon>
        <taxon>Fusobacteriati</taxon>
        <taxon>Fusobacteriota</taxon>
        <taxon>Fusobacteriia</taxon>
        <taxon>Fusobacteriales</taxon>
        <taxon>Fusobacteriaceae</taxon>
        <taxon>Fusobacterium</taxon>
    </lineage>
</organism>
<evidence type="ECO:0000256" key="2">
    <source>
        <dbReference type="ARBA" id="ARBA00022691"/>
    </source>
</evidence>
<evidence type="ECO:0000313" key="4">
    <source>
        <dbReference type="Proteomes" id="UP000249008"/>
    </source>
</evidence>
<dbReference type="KEGG" id="ful:C4N20_14595"/>
<dbReference type="RefSeq" id="WP_005977281.1">
    <property type="nucleotide sequence ID" value="NZ_CABKNW010000002.1"/>
</dbReference>
<dbReference type="Pfam" id="PF03059">
    <property type="entry name" value="NAS"/>
    <property type="match status" value="1"/>
</dbReference>
<keyword evidence="1" id="KW-0808">Transferase</keyword>
<protein>
    <submittedName>
        <fullName evidence="3">Nicotianamine synthase protein</fullName>
    </submittedName>
</protein>
<dbReference type="GO" id="GO:0030410">
    <property type="term" value="F:nicotianamine synthase activity"/>
    <property type="evidence" value="ECO:0007669"/>
    <property type="project" value="InterPro"/>
</dbReference>
<dbReference type="GO" id="GO:0030418">
    <property type="term" value="P:nicotianamine biosynthetic process"/>
    <property type="evidence" value="ECO:0007669"/>
    <property type="project" value="InterPro"/>
</dbReference>
<dbReference type="EMBL" id="LS483487">
    <property type="protein sequence ID" value="SQJ02601.1"/>
    <property type="molecule type" value="Genomic_DNA"/>
</dbReference>
<dbReference type="PANTHER" id="PTHR32266:SF12">
    <property type="entry name" value="NICOTIANAMINE SYNTHASE 3"/>
    <property type="match status" value="1"/>
</dbReference>
<dbReference type="SUPFAM" id="SSF53335">
    <property type="entry name" value="S-adenosyl-L-methionine-dependent methyltransferases"/>
    <property type="match status" value="1"/>
</dbReference>
<name>A0AAX2JBE8_9FUSO</name>
<dbReference type="CDD" id="cd02440">
    <property type="entry name" value="AdoMet_MTases"/>
    <property type="match status" value="1"/>
</dbReference>
<dbReference type="InterPro" id="IPR029063">
    <property type="entry name" value="SAM-dependent_MTases_sf"/>
</dbReference>
<reference evidence="3 4" key="1">
    <citation type="submission" date="2018-06" db="EMBL/GenBank/DDBJ databases">
        <authorList>
            <consortium name="Pathogen Informatics"/>
            <person name="Doyle S."/>
        </authorList>
    </citation>
    <scope>NUCLEOTIDE SEQUENCE [LARGE SCALE GENOMIC DNA]</scope>
    <source>
        <strain evidence="3 4">NCTC12112</strain>
    </source>
</reference>
<evidence type="ECO:0000313" key="3">
    <source>
        <dbReference type="EMBL" id="SQJ02601.1"/>
    </source>
</evidence>
<dbReference type="InterPro" id="IPR004298">
    <property type="entry name" value="Nicotian_synth"/>
</dbReference>
<dbReference type="AlphaFoldDB" id="A0AAX2JBE8"/>